<reference evidence="6 7" key="1">
    <citation type="submission" date="2021-10" db="EMBL/GenBank/DDBJ databases">
        <title>Anaerobic single-cell dispensing facilitates the cultivation of human gut bacteria.</title>
        <authorList>
            <person name="Afrizal A."/>
        </authorList>
    </citation>
    <scope>NUCLEOTIDE SEQUENCE [LARGE SCALE GENOMIC DNA]</scope>
    <source>
        <strain evidence="6 7">CLA-AA-H224</strain>
    </source>
</reference>
<dbReference type="InterPro" id="IPR019887">
    <property type="entry name" value="Tscrpt_reg_AsnC/Lrp_C"/>
</dbReference>
<keyword evidence="7" id="KW-1185">Reference proteome</keyword>
<dbReference type="SMART" id="SM00344">
    <property type="entry name" value="HTH_ASNC"/>
    <property type="match status" value="1"/>
</dbReference>
<dbReference type="InterPro" id="IPR000485">
    <property type="entry name" value="AsnC-type_HTH_dom"/>
</dbReference>
<sequence length="165" mass="18606">MDHIDRCIVDILQHNARLPVKEIASRVSLSSPAVCARIERLEKSGVLAGYQAMINVTAIGYLVKAFINLEVEPDQKPAFYPYIESCTNVVECSCVTGEYSMLIEAYFHTTQELDQFVNYLQKFGRTRTQIVFSTCVEHRGIPLSEDSTLQPPNSLKKSEKNDSDK</sequence>
<dbReference type="InterPro" id="IPR036388">
    <property type="entry name" value="WH-like_DNA-bd_sf"/>
</dbReference>
<keyword evidence="1" id="KW-0805">Transcription regulation</keyword>
<evidence type="ECO:0000259" key="5">
    <source>
        <dbReference type="PROSITE" id="PS50956"/>
    </source>
</evidence>
<keyword evidence="3" id="KW-0804">Transcription</keyword>
<feature type="compositionally biased region" description="Polar residues" evidence="4">
    <location>
        <begin position="145"/>
        <end position="155"/>
    </location>
</feature>
<evidence type="ECO:0000256" key="4">
    <source>
        <dbReference type="SAM" id="MobiDB-lite"/>
    </source>
</evidence>
<evidence type="ECO:0000313" key="7">
    <source>
        <dbReference type="Proteomes" id="UP001198200"/>
    </source>
</evidence>
<dbReference type="PANTHER" id="PTHR30154">
    <property type="entry name" value="LEUCINE-RESPONSIVE REGULATORY PROTEIN"/>
    <property type="match status" value="1"/>
</dbReference>
<dbReference type="Pfam" id="PF01037">
    <property type="entry name" value="AsnC_trans_reg"/>
    <property type="match status" value="1"/>
</dbReference>
<dbReference type="Proteomes" id="UP001198200">
    <property type="component" value="Unassembled WGS sequence"/>
</dbReference>
<dbReference type="InterPro" id="IPR011991">
    <property type="entry name" value="ArsR-like_HTH"/>
</dbReference>
<dbReference type="RefSeq" id="WP_308731864.1">
    <property type="nucleotide sequence ID" value="NZ_JAJEQN010000022.1"/>
</dbReference>
<evidence type="ECO:0000256" key="2">
    <source>
        <dbReference type="ARBA" id="ARBA00023125"/>
    </source>
</evidence>
<evidence type="ECO:0000256" key="1">
    <source>
        <dbReference type="ARBA" id="ARBA00023015"/>
    </source>
</evidence>
<evidence type="ECO:0000313" key="6">
    <source>
        <dbReference type="EMBL" id="MCC2221832.1"/>
    </source>
</evidence>
<dbReference type="PROSITE" id="PS50956">
    <property type="entry name" value="HTH_ASNC_2"/>
    <property type="match status" value="1"/>
</dbReference>
<accession>A0AAE3JDI8</accession>
<feature type="domain" description="HTH asnC-type" evidence="5">
    <location>
        <begin position="1"/>
        <end position="62"/>
    </location>
</feature>
<dbReference type="CDD" id="cd00090">
    <property type="entry name" value="HTH_ARSR"/>
    <property type="match status" value="1"/>
</dbReference>
<dbReference type="GO" id="GO:0043565">
    <property type="term" value="F:sequence-specific DNA binding"/>
    <property type="evidence" value="ECO:0007669"/>
    <property type="project" value="InterPro"/>
</dbReference>
<dbReference type="InterPro" id="IPR019888">
    <property type="entry name" value="Tscrpt_reg_AsnC-like"/>
</dbReference>
<dbReference type="Gene3D" id="1.10.10.10">
    <property type="entry name" value="Winged helix-like DNA-binding domain superfamily/Winged helix DNA-binding domain"/>
    <property type="match status" value="1"/>
</dbReference>
<dbReference type="EMBL" id="JAJEQN010000022">
    <property type="protein sequence ID" value="MCC2221832.1"/>
    <property type="molecule type" value="Genomic_DNA"/>
</dbReference>
<feature type="compositionally biased region" description="Basic and acidic residues" evidence="4">
    <location>
        <begin position="156"/>
        <end position="165"/>
    </location>
</feature>
<dbReference type="GO" id="GO:0005829">
    <property type="term" value="C:cytosol"/>
    <property type="evidence" value="ECO:0007669"/>
    <property type="project" value="TreeGrafter"/>
</dbReference>
<dbReference type="AlphaFoldDB" id="A0AAE3JDI8"/>
<evidence type="ECO:0000256" key="3">
    <source>
        <dbReference type="ARBA" id="ARBA00023163"/>
    </source>
</evidence>
<dbReference type="GO" id="GO:0043200">
    <property type="term" value="P:response to amino acid"/>
    <property type="evidence" value="ECO:0007669"/>
    <property type="project" value="TreeGrafter"/>
</dbReference>
<dbReference type="Pfam" id="PF13404">
    <property type="entry name" value="HTH_AsnC-type"/>
    <property type="match status" value="1"/>
</dbReference>
<feature type="region of interest" description="Disordered" evidence="4">
    <location>
        <begin position="143"/>
        <end position="165"/>
    </location>
</feature>
<dbReference type="SUPFAM" id="SSF46785">
    <property type="entry name" value="Winged helix' DNA-binding domain"/>
    <property type="match status" value="1"/>
</dbReference>
<dbReference type="PRINTS" id="PR00033">
    <property type="entry name" value="HTHASNC"/>
</dbReference>
<dbReference type="PANTHER" id="PTHR30154:SF34">
    <property type="entry name" value="TRANSCRIPTIONAL REGULATOR AZLB"/>
    <property type="match status" value="1"/>
</dbReference>
<organism evidence="6 7">
    <name type="scientific">Anthropogastromicrobium aceti</name>
    <dbReference type="NCBI Taxonomy" id="2981768"/>
    <lineage>
        <taxon>Bacteria</taxon>
        <taxon>Bacillati</taxon>
        <taxon>Bacillota</taxon>
        <taxon>Clostridia</taxon>
        <taxon>Lachnospirales</taxon>
        <taxon>Lachnospiraceae</taxon>
        <taxon>Anthropogastromicrobium</taxon>
    </lineage>
</organism>
<dbReference type="SUPFAM" id="SSF54909">
    <property type="entry name" value="Dimeric alpha+beta barrel"/>
    <property type="match status" value="1"/>
</dbReference>
<comment type="caution">
    <text evidence="6">The sequence shown here is derived from an EMBL/GenBank/DDBJ whole genome shotgun (WGS) entry which is preliminary data.</text>
</comment>
<name>A0AAE3JDI8_9FIRM</name>
<gene>
    <name evidence="6" type="ORF">LKD48_09325</name>
</gene>
<protein>
    <submittedName>
        <fullName evidence="6">Lrp/AsnC family transcriptional regulator</fullName>
    </submittedName>
</protein>
<dbReference type="InterPro" id="IPR036390">
    <property type="entry name" value="WH_DNA-bd_sf"/>
</dbReference>
<dbReference type="Gene3D" id="3.30.70.920">
    <property type="match status" value="1"/>
</dbReference>
<proteinExistence type="predicted"/>
<dbReference type="InterPro" id="IPR011008">
    <property type="entry name" value="Dimeric_a/b-barrel"/>
</dbReference>
<keyword evidence="2" id="KW-0238">DNA-binding</keyword>